<accession>A1VJQ8</accession>
<dbReference type="Proteomes" id="UP000000644">
    <property type="component" value="Chromosome"/>
</dbReference>
<dbReference type="GO" id="GO:0015562">
    <property type="term" value="F:efflux transmembrane transporter activity"/>
    <property type="evidence" value="ECO:0007669"/>
    <property type="project" value="InterPro"/>
</dbReference>
<evidence type="ECO:0000256" key="3">
    <source>
        <dbReference type="SAM" id="MobiDB-lite"/>
    </source>
</evidence>
<dbReference type="PANTHER" id="PTHR30203">
    <property type="entry name" value="OUTER MEMBRANE CATION EFFLUX PROTEIN"/>
    <property type="match status" value="1"/>
</dbReference>
<dbReference type="Pfam" id="PF02321">
    <property type="entry name" value="OEP"/>
    <property type="match status" value="2"/>
</dbReference>
<dbReference type="OrthoDB" id="9770517at2"/>
<dbReference type="eggNOG" id="COG1538">
    <property type="taxonomic scope" value="Bacteria"/>
</dbReference>
<comment type="similarity">
    <text evidence="1 2">Belongs to the outer membrane factor (OMF) (TC 1.B.17) family.</text>
</comment>
<reference evidence="5" key="1">
    <citation type="journal article" date="2009" name="Environ. Microbiol.">
        <title>The genome of Polaromonas naphthalenivorans strain CJ2, isolated from coal tar-contaminated sediment, reveals physiological and metabolic versatility and evolution through extensive horizontal gene transfer.</title>
        <authorList>
            <person name="Yagi J.M."/>
            <person name="Sims D."/>
            <person name="Brettin T."/>
            <person name="Bruce D."/>
            <person name="Madsen E.L."/>
        </authorList>
    </citation>
    <scope>NUCLEOTIDE SEQUENCE [LARGE SCALE GENOMIC DNA]</scope>
    <source>
        <strain evidence="5">CJ2</strain>
    </source>
</reference>
<dbReference type="AlphaFoldDB" id="A1VJQ8"/>
<keyword evidence="2" id="KW-0564">Palmitate</keyword>
<feature type="region of interest" description="Disordered" evidence="3">
    <location>
        <begin position="1"/>
        <end position="23"/>
    </location>
</feature>
<gene>
    <name evidence="4" type="ordered locus">Pnap_0566</name>
</gene>
<dbReference type="NCBIfam" id="TIGR01845">
    <property type="entry name" value="outer_NodT"/>
    <property type="match status" value="1"/>
</dbReference>
<evidence type="ECO:0000313" key="5">
    <source>
        <dbReference type="Proteomes" id="UP000000644"/>
    </source>
</evidence>
<proteinExistence type="inferred from homology"/>
<dbReference type="Gene3D" id="2.20.200.10">
    <property type="entry name" value="Outer membrane efflux proteins (OEP)"/>
    <property type="match status" value="1"/>
</dbReference>
<keyword evidence="2 4" id="KW-0449">Lipoprotein</keyword>
<comment type="subcellular location">
    <subcellularLocation>
        <location evidence="2">Cell membrane</location>
        <topology evidence="2">Lipid-anchor</topology>
    </subcellularLocation>
</comment>
<dbReference type="KEGG" id="pna:Pnap_0566"/>
<dbReference type="Gene3D" id="1.20.1600.10">
    <property type="entry name" value="Outer membrane efflux proteins (OEP)"/>
    <property type="match status" value="1"/>
</dbReference>
<keyword evidence="5" id="KW-1185">Reference proteome</keyword>
<dbReference type="HOGENOM" id="CLU_012817_13_1_4"/>
<dbReference type="STRING" id="365044.Pnap_0566"/>
<keyword evidence="2" id="KW-0472">Membrane</keyword>
<sequence>MRHQQMEVGGEVGEVGRGQRGRQHCQGRWRLRLSWAGCTGLMALALAACGSVAPPPVALSEAPPAWQTPADLAAAQGAAPWRPAQPGDSLDKGAWWRLFNDPGLDALQQQARQASPSLQVAAARLRQAHTLVDIAGASSLPRVDAGLRGTRTGTSANRPAATAGAQASASVQNDFVLSSTVSYELDLFGRQRHEQQAALAFEQQAQADQLNAQLVLSADLAAFYFTLRSLDAEIAVVEQGLQVQGRAADLLAARHEGGAASGLDRAQQQAQFDATRTQLTLLRKQRGQLEHALATLVGTPASQFTLPVAALPAGVPGLPVALPSEVLQRRPDIAAAERAVAVANAQLGLAKAAWFPSLTLSASGGWEAKNIASLIDAPSLLWALGGSLTQAVFDGGRLRAREEQARAGQELAAASYRQVVLRALQEVEDGLLALNALASAQSQSQAASASAQRVLDIAQDRYAGGLSTYLDVVTAQQNVLTNQRLSSQLRGQQLQATAYLVKALGGGWQPGELEQALLGQR</sequence>
<evidence type="ECO:0000256" key="2">
    <source>
        <dbReference type="RuleBase" id="RU362097"/>
    </source>
</evidence>
<evidence type="ECO:0000313" key="4">
    <source>
        <dbReference type="EMBL" id="ABM35886.1"/>
    </source>
</evidence>
<dbReference type="EMBL" id="CP000529">
    <property type="protein sequence ID" value="ABM35886.1"/>
    <property type="molecule type" value="Genomic_DNA"/>
</dbReference>
<protein>
    <submittedName>
        <fullName evidence="4">RND efflux system, outer membrane lipoprotein, NodT family</fullName>
    </submittedName>
</protein>
<dbReference type="GO" id="GO:0005886">
    <property type="term" value="C:plasma membrane"/>
    <property type="evidence" value="ECO:0007669"/>
    <property type="project" value="UniProtKB-SubCell"/>
</dbReference>
<dbReference type="SUPFAM" id="SSF56954">
    <property type="entry name" value="Outer membrane efflux proteins (OEP)"/>
    <property type="match status" value="1"/>
</dbReference>
<dbReference type="InterPro" id="IPR003423">
    <property type="entry name" value="OMP_efflux"/>
</dbReference>
<keyword evidence="2" id="KW-1134">Transmembrane beta strand</keyword>
<name>A1VJQ8_POLNA</name>
<dbReference type="PANTHER" id="PTHR30203:SF33">
    <property type="entry name" value="BLR4455 PROTEIN"/>
    <property type="match status" value="1"/>
</dbReference>
<feature type="region of interest" description="Disordered" evidence="3">
    <location>
        <begin position="145"/>
        <end position="165"/>
    </location>
</feature>
<evidence type="ECO:0000256" key="1">
    <source>
        <dbReference type="ARBA" id="ARBA00007613"/>
    </source>
</evidence>
<organism evidence="4 5">
    <name type="scientific">Polaromonas naphthalenivorans (strain CJ2)</name>
    <dbReference type="NCBI Taxonomy" id="365044"/>
    <lineage>
        <taxon>Bacteria</taxon>
        <taxon>Pseudomonadati</taxon>
        <taxon>Pseudomonadota</taxon>
        <taxon>Betaproteobacteria</taxon>
        <taxon>Burkholderiales</taxon>
        <taxon>Comamonadaceae</taxon>
        <taxon>Polaromonas</taxon>
    </lineage>
</organism>
<dbReference type="InterPro" id="IPR010131">
    <property type="entry name" value="MdtP/NodT-like"/>
</dbReference>
<keyword evidence="2" id="KW-0812">Transmembrane</keyword>